<proteinExistence type="predicted"/>
<dbReference type="Proteomes" id="UP000076481">
    <property type="component" value="Unassembled WGS sequence"/>
</dbReference>
<name>A0A165LDC4_PELLU</name>
<dbReference type="GO" id="GO:0003677">
    <property type="term" value="F:DNA binding"/>
    <property type="evidence" value="ECO:0007669"/>
    <property type="project" value="UniProtKB-KW"/>
</dbReference>
<keyword evidence="2" id="KW-0238">DNA-binding</keyword>
<comment type="caution">
    <text evidence="2">The sequence shown here is derived from an EMBL/GenBank/DDBJ whole genome shotgun (WGS) entry which is preliminary data.</text>
</comment>
<evidence type="ECO:0000313" key="2">
    <source>
        <dbReference type="EMBL" id="KZK73882.1"/>
    </source>
</evidence>
<dbReference type="CDD" id="cd11378">
    <property type="entry name" value="DUF296"/>
    <property type="match status" value="1"/>
</dbReference>
<dbReference type="PROSITE" id="PS51742">
    <property type="entry name" value="PPC"/>
    <property type="match status" value="1"/>
</dbReference>
<accession>A0A165LDC4</accession>
<dbReference type="InterPro" id="IPR005175">
    <property type="entry name" value="PPC_dom"/>
</dbReference>
<protein>
    <submittedName>
        <fullName evidence="2">DNA-binding protein</fullName>
    </submittedName>
</protein>
<dbReference type="EMBL" id="LVWG01000033">
    <property type="protein sequence ID" value="KZK73882.1"/>
    <property type="molecule type" value="Genomic_DNA"/>
</dbReference>
<feature type="domain" description="PPC" evidence="1">
    <location>
        <begin position="6"/>
        <end position="147"/>
    </location>
</feature>
<dbReference type="SUPFAM" id="SSF117856">
    <property type="entry name" value="AF0104/ALDC/Ptd012-like"/>
    <property type="match status" value="1"/>
</dbReference>
<evidence type="ECO:0000259" key="1">
    <source>
        <dbReference type="PROSITE" id="PS51742"/>
    </source>
</evidence>
<dbReference type="Pfam" id="PF03479">
    <property type="entry name" value="PCC"/>
    <property type="match status" value="1"/>
</dbReference>
<dbReference type="RefSeq" id="WP_303682081.1">
    <property type="nucleotide sequence ID" value="NZ_LVWG01000033.1"/>
</dbReference>
<dbReference type="PANTHER" id="PTHR34988:SF1">
    <property type="entry name" value="DNA-BINDING PROTEIN"/>
    <property type="match status" value="1"/>
</dbReference>
<reference evidence="2 3" key="1">
    <citation type="submission" date="2016-03" db="EMBL/GenBank/DDBJ databases">
        <title>Speciation and ecological success in dimly lit waters: horizontal gene transfer in a green sulfur bacteria bloom unveiled by metagenomic assembly.</title>
        <authorList>
            <person name="Llorens-Mares T."/>
            <person name="Liu Z."/>
            <person name="Allen L.Z."/>
            <person name="Rusch D.B."/>
            <person name="Craig M.T."/>
            <person name="Dupont C.L."/>
            <person name="Bryant D.A."/>
            <person name="Casamayor E.O."/>
        </authorList>
    </citation>
    <scope>NUCLEOTIDE SEQUENCE [LARGE SCALE GENOMIC DNA]</scope>
    <source>
        <strain evidence="2">CIII</strain>
    </source>
</reference>
<gene>
    <name evidence="2" type="ORF">A3K90_03585</name>
</gene>
<dbReference type="PANTHER" id="PTHR34988">
    <property type="entry name" value="PROTEIN, PUTATIVE-RELATED"/>
    <property type="match status" value="1"/>
</dbReference>
<dbReference type="Gene3D" id="3.30.1330.80">
    <property type="entry name" value="Hypothetical protein, similar to alpha- acetolactate decarboxylase, domain 2"/>
    <property type="match status" value="1"/>
</dbReference>
<organism evidence="2 3">
    <name type="scientific">Pelodictyon luteolum</name>
    <dbReference type="NCBI Taxonomy" id="1100"/>
    <lineage>
        <taxon>Bacteria</taxon>
        <taxon>Pseudomonadati</taxon>
        <taxon>Chlorobiota</taxon>
        <taxon>Chlorobiia</taxon>
        <taxon>Chlorobiales</taxon>
        <taxon>Chlorobiaceae</taxon>
        <taxon>Chlorobium/Pelodictyon group</taxon>
        <taxon>Pelodictyon</taxon>
    </lineage>
</organism>
<evidence type="ECO:0000313" key="3">
    <source>
        <dbReference type="Proteomes" id="UP000076481"/>
    </source>
</evidence>
<sequence>MKHAEARPGRTFVIRLEDGEILHEQLEAFAEREGITRASLIAVGAADKGSRLVVGPEESRENPPKPMTLELYDAHEITGTGTLFPDSSGKPILHMHMACGREENSVTGCARAGVKVWHVMEVVLTELLDTEARRMVDPVTGFELLEP</sequence>
<dbReference type="AlphaFoldDB" id="A0A165LDC4"/>